<keyword evidence="1" id="KW-0472">Membrane</keyword>
<dbReference type="PANTHER" id="PTHR42709">
    <property type="entry name" value="ALKALINE PHOSPHATASE LIKE PROTEIN"/>
    <property type="match status" value="1"/>
</dbReference>
<dbReference type="EMBL" id="CP031699">
    <property type="protein sequence ID" value="QEY24848.1"/>
    <property type="molecule type" value="Genomic_DNA"/>
</dbReference>
<dbReference type="AlphaFoldDB" id="A0A5P3MTJ4"/>
<dbReference type="InterPro" id="IPR051311">
    <property type="entry name" value="DedA_domain"/>
</dbReference>
<evidence type="ECO:0000313" key="3">
    <source>
        <dbReference type="EMBL" id="QEY24848.1"/>
    </source>
</evidence>
<name>A0A5P3MTJ4_NEIAN</name>
<feature type="transmembrane region" description="Helical" evidence="1">
    <location>
        <begin position="40"/>
        <end position="61"/>
    </location>
</feature>
<dbReference type="Proteomes" id="UP000325536">
    <property type="component" value="Chromosome"/>
</dbReference>
<keyword evidence="4" id="KW-1185">Reference proteome</keyword>
<protein>
    <submittedName>
        <fullName evidence="3">DedA family protein</fullName>
    </submittedName>
</protein>
<organism evidence="3 4">
    <name type="scientific">Neisseria animalis</name>
    <dbReference type="NCBI Taxonomy" id="492"/>
    <lineage>
        <taxon>Bacteria</taxon>
        <taxon>Pseudomonadati</taxon>
        <taxon>Pseudomonadota</taxon>
        <taxon>Betaproteobacteria</taxon>
        <taxon>Neisseriales</taxon>
        <taxon>Neisseriaceae</taxon>
        <taxon>Neisseria</taxon>
    </lineage>
</organism>
<gene>
    <name evidence="3" type="ORF">D0T90_10500</name>
</gene>
<keyword evidence="1" id="KW-0812">Transmembrane</keyword>
<sequence>MTLLYAYLGLIISAFTSATLLPGTSEAAFTAFVYRYPEELWTALLCVGIANGLGSMVSYFMGRLLPDKKRPSAKTLLYFQRYGIWLLLLAWLPIVGDALPLAAGWLRLDWKKCAVILIVGKLLRYAVIGFGVSFLSN</sequence>
<dbReference type="OrthoDB" id="5419086at2"/>
<evidence type="ECO:0000256" key="1">
    <source>
        <dbReference type="SAM" id="Phobius"/>
    </source>
</evidence>
<dbReference type="PANTHER" id="PTHR42709:SF4">
    <property type="entry name" value="INNER MEMBRANE PROTEIN YQAA"/>
    <property type="match status" value="1"/>
</dbReference>
<dbReference type="Pfam" id="PF09335">
    <property type="entry name" value="VTT_dom"/>
    <property type="match status" value="1"/>
</dbReference>
<keyword evidence="1" id="KW-1133">Transmembrane helix</keyword>
<proteinExistence type="predicted"/>
<evidence type="ECO:0000313" key="4">
    <source>
        <dbReference type="Proteomes" id="UP000325536"/>
    </source>
</evidence>
<feature type="domain" description="VTT" evidence="2">
    <location>
        <begin position="22"/>
        <end position="130"/>
    </location>
</feature>
<dbReference type="KEGG" id="naq:D0T90_10500"/>
<dbReference type="RefSeq" id="WP_123796278.1">
    <property type="nucleotide sequence ID" value="NZ_CP031699.1"/>
</dbReference>
<evidence type="ECO:0000259" key="2">
    <source>
        <dbReference type="Pfam" id="PF09335"/>
    </source>
</evidence>
<reference evidence="3 4" key="1">
    <citation type="submission" date="2018-08" db="EMBL/GenBank/DDBJ databases">
        <title>Neisseria animalis ATCC 49930 complete genome.</title>
        <authorList>
            <person name="Veseli I.A."/>
            <person name="Mascarenhas dos Santos A.C."/>
            <person name="Buttler R."/>
            <person name="Pombert J.-F."/>
        </authorList>
    </citation>
    <scope>NUCLEOTIDE SEQUENCE [LARGE SCALE GENOMIC DNA]</scope>
    <source>
        <strain evidence="3 4">ATCC 49930</strain>
    </source>
</reference>
<dbReference type="InterPro" id="IPR032816">
    <property type="entry name" value="VTT_dom"/>
</dbReference>
<feature type="transmembrane region" description="Helical" evidence="1">
    <location>
        <begin position="82"/>
        <end position="102"/>
    </location>
</feature>
<accession>A0A5P3MTJ4</accession>
<feature type="transmembrane region" description="Helical" evidence="1">
    <location>
        <begin position="114"/>
        <end position="135"/>
    </location>
</feature>